<dbReference type="EMBL" id="CP001097">
    <property type="protein sequence ID" value="ACD90493.1"/>
    <property type="molecule type" value="Genomic_DNA"/>
</dbReference>
<dbReference type="Gene3D" id="2.40.50.100">
    <property type="match status" value="1"/>
</dbReference>
<dbReference type="InterPro" id="IPR058624">
    <property type="entry name" value="MdtA-like_HH"/>
</dbReference>
<dbReference type="GO" id="GO:0030313">
    <property type="term" value="C:cell envelope"/>
    <property type="evidence" value="ECO:0007669"/>
    <property type="project" value="UniProtKB-SubCell"/>
</dbReference>
<dbReference type="GO" id="GO:0046677">
    <property type="term" value="P:response to antibiotic"/>
    <property type="evidence" value="ECO:0007669"/>
    <property type="project" value="TreeGrafter"/>
</dbReference>
<dbReference type="AlphaFoldDB" id="B3ED68"/>
<reference evidence="7 8" key="1">
    <citation type="submission" date="2008-05" db="EMBL/GenBank/DDBJ databases">
        <title>Complete sequence of Chlorobium limicola DSM 245.</title>
        <authorList>
            <consortium name="US DOE Joint Genome Institute"/>
            <person name="Lucas S."/>
            <person name="Copeland A."/>
            <person name="Lapidus A."/>
            <person name="Glavina del Rio T."/>
            <person name="Dalin E."/>
            <person name="Tice H."/>
            <person name="Bruce D."/>
            <person name="Goodwin L."/>
            <person name="Pitluck S."/>
            <person name="Schmutz J."/>
            <person name="Larimer F."/>
            <person name="Land M."/>
            <person name="Hauser L."/>
            <person name="Kyrpides N."/>
            <person name="Ovchinnikova G."/>
            <person name="Zhao F."/>
            <person name="Li T."/>
            <person name="Liu Z."/>
            <person name="Overmann J."/>
            <person name="Bryant D.A."/>
            <person name="Richardson P."/>
        </authorList>
    </citation>
    <scope>NUCLEOTIDE SEQUENCE [LARGE SCALE GENOMIC DNA]</scope>
    <source>
        <strain evidence="8">DSM 245 / NBRC 103803 / 6330</strain>
    </source>
</reference>
<comment type="similarity">
    <text evidence="2">Belongs to the membrane fusion protein (MFP) (TC 8.A.1) family.</text>
</comment>
<comment type="subcellular location">
    <subcellularLocation>
        <location evidence="1">Cell envelope</location>
    </subcellularLocation>
</comment>
<dbReference type="InterPro" id="IPR006143">
    <property type="entry name" value="RND_pump_MFP"/>
</dbReference>
<dbReference type="InterPro" id="IPR058627">
    <property type="entry name" value="MdtA-like_C"/>
</dbReference>
<dbReference type="InterPro" id="IPR058625">
    <property type="entry name" value="MdtA-like_BSH"/>
</dbReference>
<dbReference type="Gene3D" id="1.10.287.470">
    <property type="entry name" value="Helix hairpin bin"/>
    <property type="match status" value="1"/>
</dbReference>
<protein>
    <submittedName>
        <fullName evidence="7">Efflux transporter, RND family, MFP subunit</fullName>
    </submittedName>
</protein>
<dbReference type="eggNOG" id="COG0845">
    <property type="taxonomic scope" value="Bacteria"/>
</dbReference>
<proteinExistence type="inferred from homology"/>
<dbReference type="HOGENOM" id="CLU_018816_2_1_10"/>
<dbReference type="Gene3D" id="2.40.30.170">
    <property type="match status" value="1"/>
</dbReference>
<dbReference type="STRING" id="290315.Clim_1433"/>
<dbReference type="Pfam" id="PF25917">
    <property type="entry name" value="BSH_RND"/>
    <property type="match status" value="1"/>
</dbReference>
<dbReference type="Gene3D" id="2.40.420.20">
    <property type="match status" value="1"/>
</dbReference>
<evidence type="ECO:0000259" key="4">
    <source>
        <dbReference type="Pfam" id="PF25917"/>
    </source>
</evidence>
<organism evidence="7 8">
    <name type="scientific">Chlorobium limicola (strain DSM 245 / NBRC 103803 / 6330)</name>
    <dbReference type="NCBI Taxonomy" id="290315"/>
    <lineage>
        <taxon>Bacteria</taxon>
        <taxon>Pseudomonadati</taxon>
        <taxon>Chlorobiota</taxon>
        <taxon>Chlorobiia</taxon>
        <taxon>Chlorobiales</taxon>
        <taxon>Chlorobiaceae</taxon>
        <taxon>Chlorobium/Pelodictyon group</taxon>
        <taxon>Chlorobium</taxon>
    </lineage>
</organism>
<dbReference type="NCBIfam" id="TIGR01730">
    <property type="entry name" value="RND_mfp"/>
    <property type="match status" value="1"/>
</dbReference>
<evidence type="ECO:0000259" key="5">
    <source>
        <dbReference type="Pfam" id="PF25944"/>
    </source>
</evidence>
<sequence length="373" mass="39989">MPAFAAFFVPLLVFAGCGGQQSPGGPQAMPLAALKLKPAAAVVMQEFPARIEGKVNVEIRSQVDGILEKIYVDEGALVKAGQPLFRIDSRLYREQYNQALAAQHAAEAAASIARLDVDKLEPLVRNKVVSDIQLKSAKASLLAANANVEQARASAQSARINLGYAVISAPVGGYIGTIPFRTGSLIARSGSTPLTMLSDVREVYGYFSMSEADFMQFRRQYEGATLEEKIRNVPPVTLLLADGSSYPEKGELEMVGGQFDESTAAIAVRAVFPNENGLLRTGNTGRVRLESRFEGVLLVPQAATVEMQDKVFVFRLDKSGKVRRTAFTVSGKSGDSYIAGAELKPGDVIVTSGLGRLQDGMAVKPVFDKASQK</sequence>
<dbReference type="GO" id="GO:0005886">
    <property type="term" value="C:plasma membrane"/>
    <property type="evidence" value="ECO:0007669"/>
    <property type="project" value="TreeGrafter"/>
</dbReference>
<dbReference type="Pfam" id="PF25967">
    <property type="entry name" value="RND-MFP_C"/>
    <property type="match status" value="1"/>
</dbReference>
<name>B3ED68_CHLL2</name>
<evidence type="ECO:0000313" key="7">
    <source>
        <dbReference type="EMBL" id="ACD90493.1"/>
    </source>
</evidence>
<evidence type="ECO:0000259" key="3">
    <source>
        <dbReference type="Pfam" id="PF25876"/>
    </source>
</evidence>
<feature type="domain" description="Multidrug resistance protein MdtA-like barrel-sandwich hybrid" evidence="4">
    <location>
        <begin position="57"/>
        <end position="193"/>
    </location>
</feature>
<evidence type="ECO:0000259" key="6">
    <source>
        <dbReference type="Pfam" id="PF25967"/>
    </source>
</evidence>
<feature type="domain" description="Multidrug resistance protein MdtA-like C-terminal permuted SH3" evidence="6">
    <location>
        <begin position="296"/>
        <end position="356"/>
    </location>
</feature>
<dbReference type="CDD" id="cd06849">
    <property type="entry name" value="lipoyl_domain"/>
    <property type="match status" value="1"/>
</dbReference>
<dbReference type="GO" id="GO:0022857">
    <property type="term" value="F:transmembrane transporter activity"/>
    <property type="evidence" value="ECO:0007669"/>
    <property type="project" value="InterPro"/>
</dbReference>
<dbReference type="SUPFAM" id="SSF111369">
    <property type="entry name" value="HlyD-like secretion proteins"/>
    <property type="match status" value="1"/>
</dbReference>
<dbReference type="Pfam" id="PF25944">
    <property type="entry name" value="Beta-barrel_RND"/>
    <property type="match status" value="1"/>
</dbReference>
<evidence type="ECO:0000256" key="1">
    <source>
        <dbReference type="ARBA" id="ARBA00004196"/>
    </source>
</evidence>
<evidence type="ECO:0000256" key="2">
    <source>
        <dbReference type="ARBA" id="ARBA00009477"/>
    </source>
</evidence>
<evidence type="ECO:0000313" key="8">
    <source>
        <dbReference type="Proteomes" id="UP000008841"/>
    </source>
</evidence>
<dbReference type="Proteomes" id="UP000008841">
    <property type="component" value="Chromosome"/>
</dbReference>
<gene>
    <name evidence="7" type="ordered locus">Clim_1433</name>
</gene>
<dbReference type="KEGG" id="cli:Clim_1433"/>
<feature type="domain" description="Multidrug resistance protein MdtA-like beta-barrel" evidence="5">
    <location>
        <begin position="206"/>
        <end position="290"/>
    </location>
</feature>
<dbReference type="Pfam" id="PF25876">
    <property type="entry name" value="HH_MFP_RND"/>
    <property type="match status" value="1"/>
</dbReference>
<dbReference type="PANTHER" id="PTHR30158:SF23">
    <property type="entry name" value="MULTIDRUG RESISTANCE PROTEIN MEXA"/>
    <property type="match status" value="1"/>
</dbReference>
<dbReference type="PANTHER" id="PTHR30158">
    <property type="entry name" value="ACRA/E-RELATED COMPONENT OF DRUG EFFLUX TRANSPORTER"/>
    <property type="match status" value="1"/>
</dbReference>
<dbReference type="InterPro" id="IPR058626">
    <property type="entry name" value="MdtA-like_b-barrel"/>
</dbReference>
<feature type="domain" description="Multidrug resistance protein MdtA-like alpha-helical hairpin" evidence="3">
    <location>
        <begin position="96"/>
        <end position="165"/>
    </location>
</feature>
<accession>B3ED68</accession>